<dbReference type="STRING" id="1182544.W9W9K9"/>
<evidence type="ECO:0000313" key="2">
    <source>
        <dbReference type="EMBL" id="EXJ61685.1"/>
    </source>
</evidence>
<dbReference type="GeneID" id="19176724"/>
<gene>
    <name evidence="2" type="ORF">A1O7_02114</name>
</gene>
<protein>
    <recommendedName>
        <fullName evidence="1">F-box domain-containing protein</fullName>
    </recommendedName>
</protein>
<dbReference type="InterPro" id="IPR001810">
    <property type="entry name" value="F-box_dom"/>
</dbReference>
<dbReference type="OrthoDB" id="4161560at2759"/>
<feature type="domain" description="F-box" evidence="1">
    <location>
        <begin position="45"/>
        <end position="77"/>
    </location>
</feature>
<comment type="caution">
    <text evidence="2">The sequence shown here is derived from an EMBL/GenBank/DDBJ whole genome shotgun (WGS) entry which is preliminary data.</text>
</comment>
<dbReference type="InterPro" id="IPR036047">
    <property type="entry name" value="F-box-like_dom_sf"/>
</dbReference>
<evidence type="ECO:0000313" key="3">
    <source>
        <dbReference type="Proteomes" id="UP000019473"/>
    </source>
</evidence>
<keyword evidence="3" id="KW-1185">Reference proteome</keyword>
<dbReference type="RefSeq" id="XP_007754339.1">
    <property type="nucleotide sequence ID" value="XM_007756149.1"/>
</dbReference>
<sequence>MGLLTRLKHILIPRQPLSSASSYTPAFEDLSPAVDPEMVALPGLARLPPELLLQIIQYLAVESATAVALISKYHYEALKPWALPGLSDAAGKKRFLHLLEVDLPEYIACPCCDVLYRWKACAQQY</sequence>
<proteinExistence type="predicted"/>
<dbReference type="Proteomes" id="UP000019473">
    <property type="component" value="Unassembled WGS sequence"/>
</dbReference>
<dbReference type="Pfam" id="PF12937">
    <property type="entry name" value="F-box-like"/>
    <property type="match status" value="1"/>
</dbReference>
<dbReference type="EMBL" id="AMGW01000002">
    <property type="protein sequence ID" value="EXJ61685.1"/>
    <property type="molecule type" value="Genomic_DNA"/>
</dbReference>
<dbReference type="SUPFAM" id="SSF81383">
    <property type="entry name" value="F-box domain"/>
    <property type="match status" value="1"/>
</dbReference>
<dbReference type="eggNOG" id="ENOG502REK3">
    <property type="taxonomic scope" value="Eukaryota"/>
</dbReference>
<reference evidence="2 3" key="1">
    <citation type="submission" date="2013-03" db="EMBL/GenBank/DDBJ databases">
        <title>The Genome Sequence of Cladophialophora yegresii CBS 114405.</title>
        <authorList>
            <consortium name="The Broad Institute Genomics Platform"/>
            <person name="Cuomo C."/>
            <person name="de Hoog S."/>
            <person name="Gorbushina A."/>
            <person name="Walker B."/>
            <person name="Young S.K."/>
            <person name="Zeng Q."/>
            <person name="Gargeya S."/>
            <person name="Fitzgerald M."/>
            <person name="Haas B."/>
            <person name="Abouelleil A."/>
            <person name="Allen A.W."/>
            <person name="Alvarado L."/>
            <person name="Arachchi H.M."/>
            <person name="Berlin A.M."/>
            <person name="Chapman S.B."/>
            <person name="Gainer-Dewar J."/>
            <person name="Goldberg J."/>
            <person name="Griggs A."/>
            <person name="Gujja S."/>
            <person name="Hansen M."/>
            <person name="Howarth C."/>
            <person name="Imamovic A."/>
            <person name="Ireland A."/>
            <person name="Larimer J."/>
            <person name="McCowan C."/>
            <person name="Murphy C."/>
            <person name="Pearson M."/>
            <person name="Poon T.W."/>
            <person name="Priest M."/>
            <person name="Roberts A."/>
            <person name="Saif S."/>
            <person name="Shea T."/>
            <person name="Sisk P."/>
            <person name="Sykes S."/>
            <person name="Wortman J."/>
            <person name="Nusbaum C."/>
            <person name="Birren B."/>
        </authorList>
    </citation>
    <scope>NUCLEOTIDE SEQUENCE [LARGE SCALE GENOMIC DNA]</scope>
    <source>
        <strain evidence="2 3">CBS 114405</strain>
    </source>
</reference>
<dbReference type="VEuPathDB" id="FungiDB:A1O7_02114"/>
<dbReference type="AlphaFoldDB" id="W9W9K9"/>
<name>W9W9K9_9EURO</name>
<accession>W9W9K9</accession>
<organism evidence="2 3">
    <name type="scientific">Cladophialophora yegresii CBS 114405</name>
    <dbReference type="NCBI Taxonomy" id="1182544"/>
    <lineage>
        <taxon>Eukaryota</taxon>
        <taxon>Fungi</taxon>
        <taxon>Dikarya</taxon>
        <taxon>Ascomycota</taxon>
        <taxon>Pezizomycotina</taxon>
        <taxon>Eurotiomycetes</taxon>
        <taxon>Chaetothyriomycetidae</taxon>
        <taxon>Chaetothyriales</taxon>
        <taxon>Herpotrichiellaceae</taxon>
        <taxon>Cladophialophora</taxon>
    </lineage>
</organism>
<dbReference type="HOGENOM" id="CLU_1992402_0_0_1"/>
<evidence type="ECO:0000259" key="1">
    <source>
        <dbReference type="Pfam" id="PF12937"/>
    </source>
</evidence>